<feature type="transmembrane region" description="Helical" evidence="1">
    <location>
        <begin position="306"/>
        <end position="328"/>
    </location>
</feature>
<evidence type="ECO:0000259" key="2">
    <source>
        <dbReference type="Pfam" id="PF13968"/>
    </source>
</evidence>
<dbReference type="InterPro" id="IPR007658">
    <property type="entry name" value="DUF594"/>
</dbReference>
<accession>A0A6N2K0Q8</accession>
<dbReference type="Pfam" id="PF13968">
    <property type="entry name" value="DUF4220"/>
    <property type="match status" value="1"/>
</dbReference>
<protein>
    <recommendedName>
        <fullName evidence="2">DUF4220 domain-containing protein</fullName>
    </recommendedName>
</protein>
<feature type="transmembrane region" description="Helical" evidence="1">
    <location>
        <begin position="66"/>
        <end position="88"/>
    </location>
</feature>
<dbReference type="EMBL" id="CAADRP010000002">
    <property type="protein sequence ID" value="VFU21046.1"/>
    <property type="molecule type" value="Genomic_DNA"/>
</dbReference>
<feature type="transmembrane region" description="Helical" evidence="1">
    <location>
        <begin position="100"/>
        <end position="124"/>
    </location>
</feature>
<dbReference type="PANTHER" id="PTHR31325">
    <property type="entry name" value="OS01G0798800 PROTEIN-RELATED"/>
    <property type="match status" value="1"/>
</dbReference>
<feature type="transmembrane region" description="Helical" evidence="1">
    <location>
        <begin position="156"/>
        <end position="174"/>
    </location>
</feature>
<keyword evidence="1" id="KW-0472">Membrane</keyword>
<organism evidence="3">
    <name type="scientific">Salix viminalis</name>
    <name type="common">Common osier</name>
    <name type="synonym">Basket willow</name>
    <dbReference type="NCBI Taxonomy" id="40686"/>
    <lineage>
        <taxon>Eukaryota</taxon>
        <taxon>Viridiplantae</taxon>
        <taxon>Streptophyta</taxon>
        <taxon>Embryophyta</taxon>
        <taxon>Tracheophyta</taxon>
        <taxon>Spermatophyta</taxon>
        <taxon>Magnoliopsida</taxon>
        <taxon>eudicotyledons</taxon>
        <taxon>Gunneridae</taxon>
        <taxon>Pentapetalae</taxon>
        <taxon>rosids</taxon>
        <taxon>fabids</taxon>
        <taxon>Malpighiales</taxon>
        <taxon>Salicaceae</taxon>
        <taxon>Saliceae</taxon>
        <taxon>Salix</taxon>
    </lineage>
</organism>
<sequence length="773" mass="88568">MYADLFLKIVFSRDESSKMSLSHLSRDAVDLWNEWQIRSLMLLSLFLQIFLSIFGKRRKVSAERWYGPSLWIAYLSADWVATFSLGILARSESDSKNWNWIPVFWAPLLLVHLGGPGAITAYSVDRLNKLFLSRLLQLVTHVGVVCYVLFRLWSKDTITSVVISLLILGIIKYGERIWVLMRGHEDSNGSQQIDFNVRSCNHLDAIKSLHDGYLLFQALETLLKNLDLVANNQKLTYDLVCLKKAKEAFQLVEVELGFKYDRLYYKVTMISRVRVILRSITFVSSIFALVSFSKKSNGVYYRNDRIISYVLLIGVVCLESYSIISHLLSDWGMIWLGRSKTVSAIVSRISYLSRLVSFSMKRKRWSRLMGQHNMIRAQSNKPVSKLLKKYFPGKWNVDMRRKVKKEIKELIFKQVLDKRSRYDPSTADFNCLQNILAERGDQVLRSNGLFYKFGWSVADVEFTQSLLTWHIATHVCYLDDSRNNTFEKTQNGVKSSRSLSNYMLYLLVNCPAMIAIEPSEKRHADTRNHLLLLLRNARNEVVKPSIPLDALSFHKTEVNAFFVKLLENPSTMLKEIGMQENGLEKSALLDGCMLALSLQSLETAVNGWSNGKKVEMISQVWVEMLMYAATHCRWKEHVHALSQGGELLTHVRVLMAHLGLSKQCPPVLNREVEDREKRFNDGTFSCTHDYIWLSSGPIACGILPFIPENDNSDEPIFLSTSCLGFLFIDRIVVSSPSDDSENHKFLGAEKNKHLKAHTSTHNVRSLNAMLQGR</sequence>
<evidence type="ECO:0000313" key="3">
    <source>
        <dbReference type="EMBL" id="VFU21046.1"/>
    </source>
</evidence>
<feature type="transmembrane region" description="Helical" evidence="1">
    <location>
        <begin position="35"/>
        <end position="54"/>
    </location>
</feature>
<proteinExistence type="predicted"/>
<dbReference type="InterPro" id="IPR025315">
    <property type="entry name" value="DUF4220"/>
</dbReference>
<reference evidence="3" key="1">
    <citation type="submission" date="2019-03" db="EMBL/GenBank/DDBJ databases">
        <authorList>
            <person name="Mank J."/>
            <person name="Almeida P."/>
        </authorList>
    </citation>
    <scope>NUCLEOTIDE SEQUENCE</scope>
    <source>
        <strain evidence="3">78183</strain>
    </source>
</reference>
<evidence type="ECO:0000256" key="1">
    <source>
        <dbReference type="SAM" id="Phobius"/>
    </source>
</evidence>
<feature type="transmembrane region" description="Helical" evidence="1">
    <location>
        <begin position="131"/>
        <end position="150"/>
    </location>
</feature>
<gene>
    <name evidence="3" type="ORF">SVIM_LOCUS10383</name>
</gene>
<feature type="domain" description="DUF4220" evidence="2">
    <location>
        <begin position="71"/>
        <end position="376"/>
    </location>
</feature>
<dbReference type="AlphaFoldDB" id="A0A6N2K0Q8"/>
<name>A0A6N2K0Q8_SALVM</name>
<keyword evidence="1" id="KW-0812">Transmembrane</keyword>
<keyword evidence="1" id="KW-1133">Transmembrane helix</keyword>
<dbReference type="Pfam" id="PF04578">
    <property type="entry name" value="DUF594"/>
    <property type="match status" value="1"/>
</dbReference>